<dbReference type="InterPro" id="IPR021858">
    <property type="entry name" value="Fun_TF"/>
</dbReference>
<dbReference type="PANTHER" id="PTHR37534">
    <property type="entry name" value="TRANSCRIPTIONAL ACTIVATOR PROTEIN UGA3"/>
    <property type="match status" value="1"/>
</dbReference>
<keyword evidence="2" id="KW-0539">Nucleus</keyword>
<dbReference type="GO" id="GO:0003700">
    <property type="term" value="F:DNA-binding transcription factor activity"/>
    <property type="evidence" value="ECO:0007669"/>
    <property type="project" value="TreeGrafter"/>
</dbReference>
<dbReference type="Proteomes" id="UP000813444">
    <property type="component" value="Unassembled WGS sequence"/>
</dbReference>
<dbReference type="GO" id="GO:0000976">
    <property type="term" value="F:transcription cis-regulatory region binding"/>
    <property type="evidence" value="ECO:0007669"/>
    <property type="project" value="TreeGrafter"/>
</dbReference>
<gene>
    <name evidence="3" type="ORF">B0I35DRAFT_398309</name>
</gene>
<proteinExistence type="predicted"/>
<dbReference type="GO" id="GO:0045944">
    <property type="term" value="P:positive regulation of transcription by RNA polymerase II"/>
    <property type="evidence" value="ECO:0007669"/>
    <property type="project" value="TreeGrafter"/>
</dbReference>
<evidence type="ECO:0000256" key="2">
    <source>
        <dbReference type="ARBA" id="ARBA00023242"/>
    </source>
</evidence>
<accession>A0A8K0SG57</accession>
<evidence type="ECO:0000313" key="3">
    <source>
        <dbReference type="EMBL" id="KAH7308984.1"/>
    </source>
</evidence>
<comment type="subcellular location">
    <subcellularLocation>
        <location evidence="1">Nucleus</location>
    </subcellularLocation>
</comment>
<dbReference type="PANTHER" id="PTHR37534:SF26">
    <property type="entry name" value="TRANSCRIPTION FACTOR, PUTATIVE-RELATED"/>
    <property type="match status" value="1"/>
</dbReference>
<dbReference type="Pfam" id="PF11951">
    <property type="entry name" value="Fungal_trans_2"/>
    <property type="match status" value="1"/>
</dbReference>
<dbReference type="OrthoDB" id="5213892at2759"/>
<evidence type="ECO:0000313" key="4">
    <source>
        <dbReference type="Proteomes" id="UP000813444"/>
    </source>
</evidence>
<evidence type="ECO:0000256" key="1">
    <source>
        <dbReference type="ARBA" id="ARBA00004123"/>
    </source>
</evidence>
<organism evidence="3 4">
    <name type="scientific">Stachybotrys elegans</name>
    <dbReference type="NCBI Taxonomy" id="80388"/>
    <lineage>
        <taxon>Eukaryota</taxon>
        <taxon>Fungi</taxon>
        <taxon>Dikarya</taxon>
        <taxon>Ascomycota</taxon>
        <taxon>Pezizomycotina</taxon>
        <taxon>Sordariomycetes</taxon>
        <taxon>Hypocreomycetidae</taxon>
        <taxon>Hypocreales</taxon>
        <taxon>Stachybotryaceae</taxon>
        <taxon>Stachybotrys</taxon>
    </lineage>
</organism>
<name>A0A8K0SG57_9HYPO</name>
<sequence length="434" mass="48853">MAELSEQNSCSSLFDASGDLTLTSCRSQAELSIESVEDAGLLAHYVGKTFQWQFRFITPGDNVLNQGYFLWLMSKYRPLYMASLALSNSHRSLCRAADPPQPEIAYDNHAGRYNRAAEEFRHSRDAEDSVGSIGMLACTVSFISSSLLHPDNVEWNTHLQMGVALITPWIVQQPAGVGPEAQGSIEDTTRSFFISSIMRFHILSAITQEATPSMAETYQRVLCSESPQMPMDRVSGCENWVFSLLLDVYLLRDWRRRCRAAGMLSLWELTSKANTIKHELESRIERGIKELDARKTNERQGQATQPTRYDICVTTHVFACAVSVLLEVVVSGWYPHLPEIREKVERTVEAFAYIEDSDLVGALGWPLFVVGCVVAEEQYELIRQMLWSSPVVRYSGVGGMLENCWKMRENGQVKSDSFDFSLFRTCGAHQVLVA</sequence>
<protein>
    <submittedName>
        <fullName evidence="3">Fungal-specific transcription factor domain-containing protein</fullName>
    </submittedName>
</protein>
<keyword evidence="4" id="KW-1185">Reference proteome</keyword>
<comment type="caution">
    <text evidence="3">The sequence shown here is derived from an EMBL/GenBank/DDBJ whole genome shotgun (WGS) entry which is preliminary data.</text>
</comment>
<reference evidence="3" key="1">
    <citation type="journal article" date="2021" name="Nat. Commun.">
        <title>Genetic determinants of endophytism in the Arabidopsis root mycobiome.</title>
        <authorList>
            <person name="Mesny F."/>
            <person name="Miyauchi S."/>
            <person name="Thiergart T."/>
            <person name="Pickel B."/>
            <person name="Atanasova L."/>
            <person name="Karlsson M."/>
            <person name="Huettel B."/>
            <person name="Barry K.W."/>
            <person name="Haridas S."/>
            <person name="Chen C."/>
            <person name="Bauer D."/>
            <person name="Andreopoulos W."/>
            <person name="Pangilinan J."/>
            <person name="LaButti K."/>
            <person name="Riley R."/>
            <person name="Lipzen A."/>
            <person name="Clum A."/>
            <person name="Drula E."/>
            <person name="Henrissat B."/>
            <person name="Kohler A."/>
            <person name="Grigoriev I.V."/>
            <person name="Martin F.M."/>
            <person name="Hacquard S."/>
        </authorList>
    </citation>
    <scope>NUCLEOTIDE SEQUENCE</scope>
    <source>
        <strain evidence="3">MPI-CAGE-CH-0235</strain>
    </source>
</reference>
<dbReference type="AlphaFoldDB" id="A0A8K0SG57"/>
<dbReference type="EMBL" id="JAGPNK010000014">
    <property type="protein sequence ID" value="KAH7308984.1"/>
    <property type="molecule type" value="Genomic_DNA"/>
</dbReference>
<dbReference type="GO" id="GO:0005634">
    <property type="term" value="C:nucleus"/>
    <property type="evidence" value="ECO:0007669"/>
    <property type="project" value="UniProtKB-SubCell"/>
</dbReference>